<feature type="region of interest" description="Disordered" evidence="1">
    <location>
        <begin position="241"/>
        <end position="266"/>
    </location>
</feature>
<feature type="compositionally biased region" description="Polar residues" evidence="1">
    <location>
        <begin position="65"/>
        <end position="82"/>
    </location>
</feature>
<keyword evidence="3" id="KW-1185">Reference proteome</keyword>
<proteinExistence type="predicted"/>
<protein>
    <submittedName>
        <fullName evidence="2">Uncharacterized protein</fullName>
    </submittedName>
</protein>
<name>A0A0D0C1B5_9AGAR</name>
<feature type="compositionally biased region" description="Polar residues" evidence="1">
    <location>
        <begin position="1"/>
        <end position="19"/>
    </location>
</feature>
<feature type="compositionally biased region" description="Pro residues" evidence="1">
    <location>
        <begin position="95"/>
        <end position="105"/>
    </location>
</feature>
<organism evidence="2 3">
    <name type="scientific">Collybiopsis luxurians FD-317 M1</name>
    <dbReference type="NCBI Taxonomy" id="944289"/>
    <lineage>
        <taxon>Eukaryota</taxon>
        <taxon>Fungi</taxon>
        <taxon>Dikarya</taxon>
        <taxon>Basidiomycota</taxon>
        <taxon>Agaricomycotina</taxon>
        <taxon>Agaricomycetes</taxon>
        <taxon>Agaricomycetidae</taxon>
        <taxon>Agaricales</taxon>
        <taxon>Marasmiineae</taxon>
        <taxon>Omphalotaceae</taxon>
        <taxon>Collybiopsis</taxon>
        <taxon>Collybiopsis luxurians</taxon>
    </lineage>
</organism>
<accession>A0A0D0C1B5</accession>
<feature type="compositionally biased region" description="Low complexity" evidence="1">
    <location>
        <begin position="512"/>
        <end position="523"/>
    </location>
</feature>
<dbReference type="AlphaFoldDB" id="A0A0D0C1B5"/>
<dbReference type="Proteomes" id="UP000053593">
    <property type="component" value="Unassembled WGS sequence"/>
</dbReference>
<dbReference type="EMBL" id="KN834769">
    <property type="protein sequence ID" value="KIK61931.1"/>
    <property type="molecule type" value="Genomic_DNA"/>
</dbReference>
<feature type="region of interest" description="Disordered" evidence="1">
    <location>
        <begin position="1"/>
        <end position="105"/>
    </location>
</feature>
<gene>
    <name evidence="2" type="ORF">GYMLUDRAFT_72973</name>
</gene>
<evidence type="ECO:0000256" key="1">
    <source>
        <dbReference type="SAM" id="MobiDB-lite"/>
    </source>
</evidence>
<dbReference type="HOGENOM" id="CLU_446912_0_0_1"/>
<sequence>MSESSELTPSPPISINTEQEVVHLPPQAISAPDTADLTLPPEYSSYSESRAAVNEPPTTVVLGSDQPTRTQFYDTTSDTNSLPPEYSDLPASTEPVPPPPPPQIAVPPIVSVSPALLLVSGENQRHQPIASQTENTASSPADPHLSFASVNLVPQVSSPPPAGPAATTSPAGPLPFPAIVVPQTSIATSMAGSRPNSMTPMNRPPSWVDVNVSHSPTPVSGNASSEGMTVAQRLFASADITSGGPTIQFSQDIHTPRTRSTSANIDCTPENSFYSMGVSENLQQQQQQYNLPRRGRPPANHTGNHASSTFSLVTTNQTRGFHPQNQAVGHFSSNSVPVTSANTIVQPGPKVLPNFKLVARPPSPEAGSSLTSSMGQLSISSSLPGINSKATMQGQPGVSWIHSPLSPAPTSGGGWGHVNSSAPMNTSLSNPSQHLQAQAPIHYNVNPFPSIPSSQGMQQQQNAHFQVPVASLPNVSNVYPTQGVPGNLASALQSPSQPPQLFQYPAPTGYTPSSVPVSPASQPLQYPATSFPGLPSSQLPQSPPHNMLPMTASHTNHSLSSSLSPELKKYGEIAGRVATETAVRYGTKLVINSLFGLPPPSLFDQSSGSGQ</sequence>
<evidence type="ECO:0000313" key="3">
    <source>
        <dbReference type="Proteomes" id="UP000053593"/>
    </source>
</evidence>
<evidence type="ECO:0000313" key="2">
    <source>
        <dbReference type="EMBL" id="KIK61931.1"/>
    </source>
</evidence>
<feature type="region of interest" description="Disordered" evidence="1">
    <location>
        <begin position="285"/>
        <end position="307"/>
    </location>
</feature>
<reference evidence="2 3" key="1">
    <citation type="submission" date="2014-04" db="EMBL/GenBank/DDBJ databases">
        <title>Evolutionary Origins and Diversification of the Mycorrhizal Mutualists.</title>
        <authorList>
            <consortium name="DOE Joint Genome Institute"/>
            <consortium name="Mycorrhizal Genomics Consortium"/>
            <person name="Kohler A."/>
            <person name="Kuo A."/>
            <person name="Nagy L.G."/>
            <person name="Floudas D."/>
            <person name="Copeland A."/>
            <person name="Barry K.W."/>
            <person name="Cichocki N."/>
            <person name="Veneault-Fourrey C."/>
            <person name="LaButti K."/>
            <person name="Lindquist E.A."/>
            <person name="Lipzen A."/>
            <person name="Lundell T."/>
            <person name="Morin E."/>
            <person name="Murat C."/>
            <person name="Riley R."/>
            <person name="Ohm R."/>
            <person name="Sun H."/>
            <person name="Tunlid A."/>
            <person name="Henrissat B."/>
            <person name="Grigoriev I.V."/>
            <person name="Hibbett D.S."/>
            <person name="Martin F."/>
        </authorList>
    </citation>
    <scope>NUCLEOTIDE SEQUENCE [LARGE SCALE GENOMIC DNA]</scope>
    <source>
        <strain evidence="2 3">FD-317 M1</strain>
    </source>
</reference>
<feature type="region of interest" description="Disordered" evidence="1">
    <location>
        <begin position="511"/>
        <end position="562"/>
    </location>
</feature>